<evidence type="ECO:0000256" key="7">
    <source>
        <dbReference type="ARBA" id="ARBA00022506"/>
    </source>
</evidence>
<dbReference type="GO" id="GO:0020002">
    <property type="term" value="C:host cell plasma membrane"/>
    <property type="evidence" value="ECO:0007669"/>
    <property type="project" value="UniProtKB-SubCell"/>
</dbReference>
<keyword evidence="13 32" id="KW-0165">Cleavage on pair of basic residues</keyword>
<dbReference type="GO" id="GO:0055036">
    <property type="term" value="C:virion membrane"/>
    <property type="evidence" value="ECO:0007669"/>
    <property type="project" value="UniProtKB-SubCell"/>
</dbReference>
<feature type="disulfide bond" evidence="32">
    <location>
        <begin position="51"/>
        <end position="71"/>
    </location>
</feature>
<dbReference type="SUPFAM" id="SSF56502">
    <property type="entry name" value="gp120 core"/>
    <property type="match status" value="2"/>
</dbReference>
<feature type="domain" description="Human immunodeficiency virus 1 envelope glycoprotein Gp120" evidence="35">
    <location>
        <begin position="31"/>
        <end position="525"/>
    </location>
</feature>
<evidence type="ECO:0000256" key="30">
    <source>
        <dbReference type="ARBA" id="ARBA00023288"/>
    </source>
</evidence>
<feature type="region of interest" description="Fusion peptide" evidence="32">
    <location>
        <begin position="526"/>
        <end position="546"/>
    </location>
</feature>
<keyword evidence="26 32" id="KW-0564">Palmitate</keyword>
<dbReference type="InterPro" id="IPR037527">
    <property type="entry name" value="Gp160"/>
</dbReference>
<feature type="region of interest" description="Immunosuppression" evidence="32">
    <location>
        <begin position="588"/>
        <end position="606"/>
    </location>
</feature>
<protein>
    <recommendedName>
        <fullName evidence="32">Envelope glycoprotein gp160</fullName>
    </recommendedName>
    <alternativeName>
        <fullName evidence="32">Env polyprotein</fullName>
    </alternativeName>
    <component>
        <recommendedName>
            <fullName evidence="32">Surface protein gp120</fullName>
            <shortName evidence="32">SU</shortName>
        </recommendedName>
        <alternativeName>
            <fullName evidence="32">Glycoprotein 120</fullName>
            <shortName evidence="32">gp120</shortName>
        </alternativeName>
    </component>
    <component>
        <recommendedName>
            <fullName evidence="32">Transmembrane protein gp41</fullName>
            <shortName evidence="32">TM</shortName>
        </recommendedName>
        <alternativeName>
            <fullName evidence="32">Glycoprotein 41</fullName>
            <shortName evidence="32">gp41</shortName>
        </alternativeName>
    </component>
</protein>
<feature type="region of interest" description="Disordered" evidence="34">
    <location>
        <begin position="732"/>
        <end position="755"/>
    </location>
</feature>
<dbReference type="FunFam" id="2.170.40.20:FF:000004">
    <property type="entry name" value="Envelope glycoprotein gp160"/>
    <property type="match status" value="1"/>
</dbReference>
<keyword evidence="15 32" id="KW-0053">Apoptosis</keyword>
<comment type="similarity">
    <text evidence="32">Belongs to the HIV-1 env protein family.</text>
</comment>
<keyword evidence="20 32" id="KW-0261">Viral envelope protein</keyword>
<keyword evidence="28 32" id="KW-0325">Glycoprotein</keyword>
<keyword evidence="8 32" id="KW-1170">Fusion of virus membrane with host endosomal membrane</keyword>
<evidence type="ECO:0000256" key="1">
    <source>
        <dbReference type="ARBA" id="ARBA00004402"/>
    </source>
</evidence>
<comment type="function">
    <text evidence="32">Transmembrane protein gp41: Acts as a class I viral fusion protein. Under the current model, the protein has at least 3 conformational states: pre-fusion native state, pre-hairpin intermediate state, and post-fusion hairpin state. During fusion of viral and target intracellular membranes, the coiled coil regions (heptad repeats) assume a trimer-of-hairpins structure, positioning the fusion peptide in close proximity to the C-terminal region of the ectodomain. The formation of this structure appears to drive apposition and subsequent fusion of viral and target cell membranes. Complete fusion occurs in host cell endosomes and is dynamin-dependent, however some lipid transfer might occur at the plasma membrane. The virus undergoes clathrin-dependent internalization long before endosomal fusion, thus minimizing the surface exposure of conserved viral epitopes during fusion and reducing the efficacy of inhibitors targeting these epitopes. Membranes fusion leads to delivery of the nucleocapsid into the cytoplasm.</text>
</comment>
<feature type="chain" id="PRO_5023480570" description="Transmembrane protein gp41" evidence="32">
    <location>
        <begin position="526"/>
        <end position="877"/>
    </location>
</feature>
<dbReference type="GO" id="GO:0019062">
    <property type="term" value="P:virion attachment to host cell"/>
    <property type="evidence" value="ECO:0007669"/>
    <property type="project" value="UniProtKB-UniRule"/>
</dbReference>
<keyword evidence="18 32" id="KW-0946">Virion</keyword>
<evidence type="ECO:0000313" key="37">
    <source>
        <dbReference type="EMBL" id="ADI32975.1"/>
    </source>
</evidence>
<evidence type="ECO:0000256" key="14">
    <source>
        <dbReference type="ARBA" id="ARBA00022692"/>
    </source>
</evidence>
<feature type="domain" description="Retroviral envelope protein GP41-like" evidence="36">
    <location>
        <begin position="544"/>
        <end position="734"/>
    </location>
</feature>
<dbReference type="CDD" id="cd09909">
    <property type="entry name" value="HIV-1-like_HR1-HR2"/>
    <property type="match status" value="1"/>
</dbReference>
<dbReference type="GO" id="GO:1903911">
    <property type="term" value="P:positive regulation of receptor clustering"/>
    <property type="evidence" value="ECO:0007669"/>
    <property type="project" value="UniProtKB-UniRule"/>
</dbReference>
<evidence type="ECO:0000256" key="31">
    <source>
        <dbReference type="ARBA" id="ARBA00023296"/>
    </source>
</evidence>
<accession>D7RZ90</accession>
<keyword evidence="27 32" id="KW-1015">Disulfide bond</keyword>
<keyword evidence="22 32" id="KW-1133">Transmembrane helix</keyword>
<comment type="subunit">
    <text evidence="32">The mature envelope protein (Env) consists of a homotrimer of non-covalently associated gp120-gp41 heterodimers. The resulting complex protrudes from the virus surface as a spike. There seems to be as few as 10 spikes on the average virion. Surface protein gp120 interacts with host CD4, CCR5 and CXCR4. Gp120 also interacts with the C-type lectins CD209/DC-SIGN and CLEC4M/DC-SIGNR (collectively referred to as DC-SIGN(R)). Gp120 and gp41 interact with GalCer. Gp120 interacts with host ITGA4/ITGB7 complex; on CD4+ T-cells, this interaction results in rapid activation of integrin ITGAL/LFA-1, which facilitates efficient cell-to-cell spreading of HIV-1. Gp120 interacts with cell-associated heparan sulfate; this interaction increases virus infectivity on permissive cells and may be involved in infection of CD4- cells.</text>
</comment>
<feature type="lipid moiety-binding region" description="S-palmitoyl cysteine; by host" evidence="32">
    <location>
        <position position="858"/>
    </location>
</feature>
<dbReference type="Pfam" id="PF00516">
    <property type="entry name" value="GP120"/>
    <property type="match status" value="1"/>
</dbReference>
<evidence type="ECO:0000256" key="23">
    <source>
        <dbReference type="ARBA" id="ARBA00023046"/>
    </source>
</evidence>
<sequence length="877" mass="99369">MKVRGIQRNWPQWWIWSILGFWMICRVVGSMWVTVYYGVPVWQEAKTTLFCASDAKAYEKEVHNVWATHACVPTDPSPRELDLQNVTENFNMWKNDMVDQMHEDVISLWDQSLKPCVKLTPLCVTLICSNATWNVTKNSPSNVTQNKTNNETTNSTEAYNTTISGEMKNCSFNATTELRDKNKKVYALFYKLDIVPLNNSSKGSGDYRLINCNTSTITQACPKVSFDPIPIHYCAPAGYAILKCKDKTFNGTGPCHNVSVVQCTHGIKPVVSTQLLLNGSQAEEEIIIRSENLTNNAKTIIVHLNESIEIVCTRPNNNTRKSISMGPGQAFYATGDIIGDIRQAHCNISERNWTITLHRVGKKLAEHFPNSTIKFAPHSGGDLEVTMHSFNCRGEFFYCDTTLLFNSTYNSTYTPNGNGTESNSGKNITLQCKIKQIINMWQQVGRAMYAPPIAGNIICISNITGLLLVRDGGKTTNRTEIFRPGGGDMRDNWRNELYKYKVVEIKPLGIAPTGARRRVVEREKRAVGIGAFVLGFLGAAGSTMGAASMTLTVQARQLLSGIVQQQSNLLRAIEAQQHLLQLTVWGIKQLRARVLALERYLKDQQLLGLWGCSGKLICTTNVRWNSSWSNKSQNDIWDNMTWMEWDREINNYTDTIYKLLEESQNQQEKNEQDLLALNNWQNLWTWFSISNWLWYIKLFIMIVGGLIGLRIIFAVLSIVNRVRQGYSPLSFQTLTPNPRGPDRPGEIEEEGGEQDKDRSIRLVNGFLALFWDDLRSLCLFLYRQLRDFILIVARAVELLGRSSLKGLRRGWETLKYLGSLVQYWGLELKGSAISLFNTIAIVVAEGTDRIIELIQIFCRAIYHIPTRIRQGFEAALQ</sequence>
<evidence type="ECO:0000259" key="35">
    <source>
        <dbReference type="Pfam" id="PF00516"/>
    </source>
</evidence>
<dbReference type="Gene3D" id="1.10.287.210">
    <property type="match status" value="1"/>
</dbReference>
<keyword evidence="21 32" id="KW-1164">Virus endocytosis by host</keyword>
<keyword evidence="16 32" id="KW-0732">Signal</keyword>
<feature type="transmembrane region" description="Helical" evidence="33">
    <location>
        <begin position="526"/>
        <end position="549"/>
    </location>
</feature>
<keyword evidence="25 32" id="KW-0472">Membrane</keyword>
<evidence type="ECO:0000256" key="4">
    <source>
        <dbReference type="ARBA" id="ARBA00004563"/>
    </source>
</evidence>
<comment type="subcellular location">
    <molecule>Surface protein gp120</molecule>
    <subcellularLocation>
        <location evidence="32">Virion membrane</location>
        <topology evidence="32">Peripheral membrane protein</topology>
    </subcellularLocation>
    <subcellularLocation>
        <location evidence="32">Host cell membrane</location>
        <topology evidence="32">Peripheral membrane protein</topology>
    </subcellularLocation>
    <subcellularLocation>
        <location evidence="32">Host endosome membrane</location>
        <topology evidence="32">Single-pass type I membrane protein</topology>
    </subcellularLocation>
    <text evidence="32">The surface protein is not anchored to the viral envelope, but associates with the extravirion surface through its binding to TM. It is probably concentrated at the site of budding and incorporated into the virions possibly by contacts between the cytoplasmic tail of Env and the N-terminus of Gag.</text>
</comment>
<dbReference type="Gene3D" id="2.170.40.20">
    <property type="entry name" value="Human immunodeficiency virus 1, Gp160, envelope glycoprotein"/>
    <property type="match status" value="3"/>
</dbReference>
<comment type="PTM">
    <text evidence="32">Highly glycosylated by host. The high number of glycan on the protein is reffered to as 'glycan shield' because it contributes to hide protein sequence from adaptive immune system.</text>
</comment>
<feature type="region of interest" description="V5" evidence="32">
    <location>
        <begin position="475"/>
        <end position="485"/>
    </location>
</feature>
<feature type="disulfide bond" evidence="32">
    <location>
        <begin position="392"/>
        <end position="459"/>
    </location>
</feature>
<evidence type="ECO:0000256" key="22">
    <source>
        <dbReference type="ARBA" id="ARBA00022989"/>
    </source>
</evidence>
<feature type="disulfide bond" evidence="32">
    <location>
        <begin position="234"/>
        <end position="263"/>
    </location>
</feature>
<dbReference type="FunFam" id="2.170.40.20:FF:000003">
    <property type="entry name" value="Envelope glycoprotein gp160"/>
    <property type="match status" value="1"/>
</dbReference>
<evidence type="ECO:0000256" key="16">
    <source>
        <dbReference type="ARBA" id="ARBA00022729"/>
    </source>
</evidence>
<organism evidence="37">
    <name type="scientific">Human immunodeficiency virus type 1</name>
    <name type="common">HIV-1</name>
    <dbReference type="NCBI Taxonomy" id="11676"/>
    <lineage>
        <taxon>Viruses</taxon>
        <taxon>Riboviria</taxon>
        <taxon>Pararnavirae</taxon>
        <taxon>Artverviricota</taxon>
        <taxon>Revtraviricetes</taxon>
        <taxon>Ortervirales</taxon>
        <taxon>Retroviridae</taxon>
        <taxon>Orthoretrovirinae</taxon>
        <taxon>Lentivirus</taxon>
        <taxon>Lentivirus humimdef1</taxon>
    </lineage>
</organism>
<comment type="domain">
    <text evidence="32 33">The 17 amino acids long immunosuppressive region is present in many retroviral envelope proteins. Synthetic peptides derived from this relatively conserved sequence inhibit immune function in vitro and in vivo.</text>
</comment>
<comment type="miscellaneous">
    <text evidence="32">HIV-1 lineages are divided in three main groups, M (for Major), O (for Outlier), and N (for New, or Non-M, Non-O). The vast majority of strains found worldwide belong to the group M. Group O seems to be endemic to and largely confined to Cameroon and neighboring countries in West Central Africa, where these viruses represent a small minority of HIV-1 strains. The group N is represented by a limited number of isolates from Cameroonian persons. The group M is further subdivided in 9 clades or subtypes (A to D, F to H, J and K).</text>
</comment>
<comment type="caution">
    <text evidence="32 33">Lacks conserved residue(s) required for the propagation of feature annotation.</text>
</comment>
<organismHost>
    <name type="scientific">Homo sapiens</name>
    <name type="common">Human</name>
    <dbReference type="NCBI Taxonomy" id="9606"/>
</organismHost>
<dbReference type="GO" id="GO:0044175">
    <property type="term" value="C:host cell endosome membrane"/>
    <property type="evidence" value="ECO:0007669"/>
    <property type="project" value="UniProtKB-SubCell"/>
</dbReference>
<keyword evidence="14 32" id="KW-0812">Transmembrane</keyword>
<dbReference type="InterPro" id="IPR000777">
    <property type="entry name" value="HIV1_Gp120"/>
</dbReference>
<feature type="short sequence motif" description="YXXL motif; contains endocytosis signal" evidence="32">
    <location>
        <begin position="726"/>
        <end position="729"/>
    </location>
</feature>
<feature type="lipid moiety-binding region" description="S-palmitoyl cysteine; by host" evidence="32">
    <location>
        <position position="778"/>
    </location>
</feature>
<evidence type="ECO:0000256" key="9">
    <source>
        <dbReference type="ARBA" id="ARBA00022511"/>
    </source>
</evidence>
<feature type="region of interest" description="MPER; binding to GalCer" evidence="32">
    <location>
        <begin position="676"/>
        <end position="697"/>
    </location>
</feature>
<name>D7RZ90_HV1</name>
<feature type="topological domain" description="Cytoplasmic" evidence="32">
    <location>
        <begin position="720"/>
        <end position="877"/>
    </location>
</feature>
<feature type="disulfide bond" evidence="32">
    <location>
        <begin position="612"/>
        <end position="618"/>
    </location>
</feature>
<dbReference type="GO" id="GO:0019031">
    <property type="term" value="C:viral envelope"/>
    <property type="evidence" value="ECO:0007669"/>
    <property type="project" value="UniProtKB-KW"/>
</dbReference>
<feature type="chain" id="PRO_5023480569" description="Envelope glycoprotein gp160" evidence="32">
    <location>
        <begin position="30"/>
        <end position="877"/>
    </location>
</feature>
<comment type="domain">
    <text evidence="32">Some of the most genetically diverse regions of the viral genome are present in Env. They are called variable regions 1 through 5 (V1 through V5). Coreceptor usage of gp120 is determined mainly by the primary structure of the third variable region (V3) in the outer domain of gp120. The sequence of V3 determines which coreceptor, CCR5 and/or CXCR4 (corresponding to R5/macrophage, X4/T cell and R5X4/T cell and macrophage tropism), is used to trigger the fusion potential of the Env complex, and hence which cells the virus can infect. Binding to CCR5 involves a region adjacent in addition to V3.</text>
</comment>
<comment type="subcellular location">
    <subcellularLocation>
        <location evidence="3">Host cell membrane</location>
        <topology evidence="3">Peripheral membrane protein</topology>
    </subcellularLocation>
    <subcellularLocation>
        <location evidence="1">Host cell membrane</location>
        <topology evidence="1">Single-pass type I membrane protein</topology>
    </subcellularLocation>
    <subcellularLocation>
        <location evidence="2">Host endosome membrane</location>
        <topology evidence="2">Peripheral membrane protein</topology>
    </subcellularLocation>
    <subcellularLocation>
        <location evidence="5">Host endosome membrane</location>
        <topology evidence="5">Single-pass type I membrane protein</topology>
    </subcellularLocation>
    <subcellularLocation>
        <location evidence="6">Virion membrane</location>
        <topology evidence="6">Peripheral membrane protein</topology>
    </subcellularLocation>
    <subcellularLocation>
        <location evidence="4">Virion membrane</location>
        <topology evidence="4">Single-pass type I membrane protein</topology>
    </subcellularLocation>
</comment>
<comment type="miscellaneous">
    <text evidence="32">Inhibitors targeting HIV-1 viral envelope proteins are used as antiretroviral drugs. Attachment of virions to the cell surface via non-specific interactions and CD4 binding can be blocked by inhibitors that include cyanovirin-N, cyclotriazadisulfonamide analogs, PRO 2000, TNX 355 and PRO 542. In addition, BMS 806 can block CD4-induced conformational changes. Env interactions with the coreceptor molecules can be targeted by CCR5 antagonists including SCH-D, maraviroc (UK 427857) and aplaviroc (GW 873140), and the CXCR4 antagonist AMD 070. Fusion of viral and cellular membranes can be inhibited by peptides such as enfuvirtide and tifuvirtide (T 1249). Resistance to inhibitors associated with mutations in Env are observed. Most of the time, single mutations confer only a modest reduction in drug susceptibility. Combination of several mutations is usually required to develop a high-level drug resistance.</text>
</comment>
<dbReference type="GO" id="GO:0019082">
    <property type="term" value="P:viral protein processing"/>
    <property type="evidence" value="ECO:0007669"/>
    <property type="project" value="UniProtKB-UniRule"/>
</dbReference>
<evidence type="ECO:0000256" key="28">
    <source>
        <dbReference type="ARBA" id="ARBA00023180"/>
    </source>
</evidence>
<evidence type="ECO:0000256" key="15">
    <source>
        <dbReference type="ARBA" id="ARBA00022703"/>
    </source>
</evidence>
<keyword evidence="31 32" id="KW-1160">Virus entry into host cell</keyword>
<evidence type="ECO:0000256" key="2">
    <source>
        <dbReference type="ARBA" id="ARBA00004433"/>
    </source>
</evidence>
<dbReference type="GO" id="GO:0016020">
    <property type="term" value="C:membrane"/>
    <property type="evidence" value="ECO:0007669"/>
    <property type="project" value="UniProtKB-UniRule"/>
</dbReference>
<keyword evidence="17 32" id="KW-1161">Viral attachment to host cell</keyword>
<evidence type="ECO:0000256" key="6">
    <source>
        <dbReference type="ARBA" id="ARBA00004650"/>
    </source>
</evidence>
<evidence type="ECO:0000256" key="24">
    <source>
        <dbReference type="ARBA" id="ARBA00023054"/>
    </source>
</evidence>
<keyword evidence="23 32" id="KW-1039">Host endosome</keyword>
<evidence type="ECO:0000256" key="8">
    <source>
        <dbReference type="ARBA" id="ARBA00022510"/>
    </source>
</evidence>
<keyword evidence="24 32" id="KW-0175">Coiled coil</keyword>
<dbReference type="GO" id="GO:0039654">
    <property type="term" value="P:fusion of virus membrane with host endosome membrane"/>
    <property type="evidence" value="ECO:0007669"/>
    <property type="project" value="UniProtKB-UniRule"/>
</dbReference>
<comment type="domain">
    <text evidence="32">The CD4-binding region is targeted by the antibody b12.</text>
</comment>
<feature type="site" description="Cleavage; by host furin" evidence="32">
    <location>
        <begin position="525"/>
        <end position="526"/>
    </location>
</feature>
<feature type="region of interest" description="V4" evidence="32">
    <location>
        <begin position="399"/>
        <end position="432"/>
    </location>
</feature>
<evidence type="ECO:0000256" key="29">
    <source>
        <dbReference type="ARBA" id="ARBA00023280"/>
    </source>
</evidence>
<keyword evidence="29 32" id="KW-0899">Viral immunoevasion</keyword>
<evidence type="ECO:0000256" key="12">
    <source>
        <dbReference type="ARBA" id="ARBA00022595"/>
    </source>
</evidence>
<comment type="function">
    <text evidence="32">Surface protein gp120: Attaches the virus to the host lymphoid cell by binding to the primary receptor CD4. This interaction induces a structural rearrangement creating a high affinity binding site for a chemokine coreceptor like CXCR4 and/or CCR5. Acts as a ligand for CD209/DC-SIGN and CLEC4M/DC-SIGNR, which are respectively found on dendritic cells (DCs), and on endothelial cells of liver sinusoids and lymph node sinuses. These interactions allow capture of viral particles at mucosal surfaces by these cells and subsequent transmission to permissive cells. HIV subverts the migration properties of dendritic cells to gain access to CD4+ T-cells in lymph nodes. Virus transmission to permissive T-cells occurs either in trans (without DCs infection, through viral capture and transmission), or in cis (following DCs productive infection, through the usual CD4-gp120 interaction), thereby inducing a robust infection. In trans infection, bound virions remain infectious over days and it is proposed that they are not degraded, but protected in non-lysosomal acidic organelles within the DCs close to the cell membrane thus contributing to the viral infectious potential during DCs' migration from the periphery to the lymphoid tissues. On arrival at lymphoid tissues, intact virions recycle back to DCs' cell surface allowing virus transmission to CD4+ T-cells.</text>
</comment>
<gene>
    <name evidence="32 37" type="primary">env</name>
</gene>
<evidence type="ECO:0000256" key="21">
    <source>
        <dbReference type="ARBA" id="ARBA00022890"/>
    </source>
</evidence>
<comment type="domain">
    <text evidence="32">The YXXL motif is involved in determining the exact site of viral release at the surface of infected mononuclear cells and promotes endocytosis. YXXL and di-leucine endocytosis motifs interact directly or indirectly with the clathrin adapter complexes, opperate independently, and their activities are not additive.</text>
</comment>
<evidence type="ECO:0000256" key="18">
    <source>
        <dbReference type="ARBA" id="ARBA00022844"/>
    </source>
</evidence>
<dbReference type="EMBL" id="HM204600">
    <property type="protein sequence ID" value="ADI32975.1"/>
    <property type="molecule type" value="Genomic_DNA"/>
</dbReference>
<comment type="PTM">
    <text evidence="32">Palmitoylation of the transmembrane protein and of Env polyprotein (prior to its proteolytic cleavage) is essential for their association with host cell membrane lipid rafts. Palmitoylation is therefore required for envelope trafficking to classical lipid rafts, but not for viral replication.</text>
</comment>
<proteinExistence type="inferred from homology"/>
<keyword evidence="19 32" id="KW-1043">Host membrane</keyword>
<keyword evidence="30 32" id="KW-0449">Lipoprotein</keyword>
<dbReference type="GO" id="GO:0005198">
    <property type="term" value="F:structural molecule activity"/>
    <property type="evidence" value="ECO:0007669"/>
    <property type="project" value="UniProtKB-UniRule"/>
</dbReference>
<reference evidence="37" key="1">
    <citation type="journal article" date="2010" name="PLoS Comput. Biol.">
        <title>Genetic signatures in the envelope glycoproteins of HIV-1 that associate with broadly neutralizing antibodies.</title>
        <authorList>
            <person name="Gnanakaran S."/>
            <person name="Daniels M.G."/>
            <person name="Bhattacharya T."/>
            <person name="Lapedes A.S."/>
            <person name="Sethi A."/>
            <person name="Li M."/>
            <person name="Tang H."/>
            <person name="Greene K."/>
            <person name="Gao H."/>
            <person name="Haynes B.F."/>
            <person name="Cohen M.S."/>
            <person name="Shaw G.M."/>
            <person name="Seaman M.S."/>
            <person name="Kumar A."/>
            <person name="Gao F."/>
            <person name="Montefiori D.C."/>
            <person name="Korber B."/>
        </authorList>
    </citation>
    <scope>NUCLEOTIDE SEQUENCE</scope>
    <source>
        <strain evidence="37">CH010298.w12.p1</strain>
    </source>
</reference>
<keyword evidence="7 32" id="KW-1168">Fusion of virus membrane with host membrane</keyword>
<dbReference type="Pfam" id="PF00517">
    <property type="entry name" value="GP41"/>
    <property type="match status" value="1"/>
</dbReference>
<comment type="domain">
    <text evidence="32">The membrane proximal external region (MPER) present in gp41 is a tryptophan-rich region recognized by the antibodies 2F5, Z13, and 4E10. MPER seems to play a role in fusion.</text>
</comment>
<evidence type="ECO:0000256" key="19">
    <source>
        <dbReference type="ARBA" id="ARBA00022870"/>
    </source>
</evidence>
<evidence type="ECO:0000256" key="17">
    <source>
        <dbReference type="ARBA" id="ARBA00022804"/>
    </source>
</evidence>
<evidence type="ECO:0000256" key="32">
    <source>
        <dbReference type="HAMAP-Rule" id="MF_04083"/>
    </source>
</evidence>
<evidence type="ECO:0000256" key="33">
    <source>
        <dbReference type="RuleBase" id="RU363095"/>
    </source>
</evidence>
<dbReference type="HAMAP" id="MF_04083">
    <property type="entry name" value="HIV_ENV"/>
    <property type="match status" value="1"/>
</dbReference>
<keyword evidence="11 32" id="KW-0945">Host-virus interaction</keyword>
<keyword evidence="12 32" id="KW-1162">Viral penetration into host cytoplasm</keyword>
<evidence type="ECO:0000256" key="11">
    <source>
        <dbReference type="ARBA" id="ARBA00022581"/>
    </source>
</evidence>
<evidence type="ECO:0000256" key="27">
    <source>
        <dbReference type="ARBA" id="ARBA00023157"/>
    </source>
</evidence>
<dbReference type="GO" id="GO:0019064">
    <property type="term" value="P:fusion of virus membrane with host plasma membrane"/>
    <property type="evidence" value="ECO:0007669"/>
    <property type="project" value="UniProtKB-UniRule"/>
</dbReference>
<dbReference type="Gene3D" id="1.20.5.490">
    <property type="entry name" value="Single helix bin"/>
    <property type="match status" value="1"/>
</dbReference>
<comment type="subcellular location">
    <molecule>Transmembrane protein gp41</molecule>
    <subcellularLocation>
        <location evidence="32">Virion membrane</location>
        <topology evidence="32">Single-pass type I membrane protein</topology>
    </subcellularLocation>
    <subcellularLocation>
        <location evidence="32">Host cell membrane</location>
        <topology evidence="32">Single-pass type I membrane protein</topology>
    </subcellularLocation>
    <subcellularLocation>
        <location evidence="32">Host endosome membrane</location>
        <topology evidence="32">Single-pass type I membrane protein</topology>
    </subcellularLocation>
    <text evidence="32">It is probably concentrated at the site of budding and incorporated into the virions possibly by contacts between the cytoplasmic tail of Env and the N-terminus of Gag.</text>
</comment>
<feature type="disulfide bond" evidence="32">
    <location>
        <begin position="244"/>
        <end position="255"/>
    </location>
</feature>
<evidence type="ECO:0000256" key="13">
    <source>
        <dbReference type="ARBA" id="ARBA00022685"/>
    </source>
</evidence>
<evidence type="ECO:0000256" key="20">
    <source>
        <dbReference type="ARBA" id="ARBA00022879"/>
    </source>
</evidence>
<dbReference type="InterPro" id="IPR036377">
    <property type="entry name" value="Gp120_core_sf"/>
</dbReference>
<feature type="transmembrane region" description="Helical" evidence="33">
    <location>
        <begin position="13"/>
        <end position="39"/>
    </location>
</feature>
<evidence type="ECO:0000259" key="36">
    <source>
        <dbReference type="Pfam" id="PF00517"/>
    </source>
</evidence>
<evidence type="ECO:0000256" key="10">
    <source>
        <dbReference type="ARBA" id="ARBA00022570"/>
    </source>
</evidence>
<comment type="function">
    <text evidence="32">Envelope glycoprotein gp160: Oligomerizes in the host endoplasmic reticulum into predominantly trimers. In a second time, gp160 transits in the host Golgi, where glycosylation is completed. The precursor is then proteolytically cleaved in the trans-Golgi and thereby activated by cellular furin or furin-like proteases to produce gp120 and gp41.</text>
</comment>
<evidence type="ECO:0000256" key="25">
    <source>
        <dbReference type="ARBA" id="ARBA00023136"/>
    </source>
</evidence>
<dbReference type="GO" id="GO:0052031">
    <property type="term" value="P:symbiont-mediated perturbation of host defense response"/>
    <property type="evidence" value="ECO:0007669"/>
    <property type="project" value="UniProtKB-UniRule"/>
</dbReference>
<keyword evidence="9 32" id="KW-1032">Host cell membrane</keyword>
<feature type="transmembrane region" description="Helical" evidence="33">
    <location>
        <begin position="692"/>
        <end position="719"/>
    </location>
</feature>
<evidence type="ECO:0000256" key="26">
    <source>
        <dbReference type="ARBA" id="ARBA00023139"/>
    </source>
</evidence>
<feature type="region of interest" description="CD4-binding loop" evidence="32">
    <location>
        <begin position="378"/>
        <end position="388"/>
    </location>
</feature>
<dbReference type="GO" id="GO:0075512">
    <property type="term" value="P:clathrin-dependent endocytosis of virus by host cell"/>
    <property type="evidence" value="ECO:0007669"/>
    <property type="project" value="UniProtKB-UniRule"/>
</dbReference>
<evidence type="ECO:0000256" key="5">
    <source>
        <dbReference type="ARBA" id="ARBA00004578"/>
    </source>
</evidence>
<feature type="coiled-coil region" evidence="32">
    <location>
        <begin position="647"/>
        <end position="681"/>
    </location>
</feature>
<dbReference type="FunFam" id="1.10.287.210:FF:000001">
    <property type="entry name" value="Envelope glycoprotein gp160"/>
    <property type="match status" value="1"/>
</dbReference>
<dbReference type="SUPFAM" id="SSF58069">
    <property type="entry name" value="Virus ectodomain"/>
    <property type="match status" value="1"/>
</dbReference>
<keyword evidence="10 32" id="KW-1165">Clathrin-mediated endocytosis of virus by host</keyword>
<comment type="PTM">
    <text evidence="32">Specific enzymatic cleavages in vivo yield mature proteins. Envelope glycoproteins are synthesized as a inactive precursor that is heavily N-glycosylated and processed likely by host cell furin in the Golgi to yield the mature SU and TM proteins. The cleavage site between SU and TM requires the minimal sequence [KR]-X-[KR]-R. About 2 of the 9 disulfide bonds of gp41 are reduced by P4HB/PDI, following binding to CD4 receptor.</text>
</comment>
<feature type="disulfide bond" evidence="32">
    <location>
        <begin position="399"/>
        <end position="432"/>
    </location>
</feature>
<evidence type="ECO:0000256" key="34">
    <source>
        <dbReference type="SAM" id="MobiDB-lite"/>
    </source>
</evidence>
<evidence type="ECO:0000256" key="3">
    <source>
        <dbReference type="ARBA" id="ARBA00004505"/>
    </source>
</evidence>
<dbReference type="InterPro" id="IPR000328">
    <property type="entry name" value="GP41-like"/>
</dbReference>
<dbReference type="GO" id="GO:1903908">
    <property type="term" value="P:positive regulation of plasma membrane raft polarization"/>
    <property type="evidence" value="ECO:0007669"/>
    <property type="project" value="UniProtKB-UniRule"/>
</dbReference>